<dbReference type="EMBL" id="BA000035">
    <property type="protein sequence ID" value="BAC17052.1"/>
    <property type="molecule type" value="Genomic_DNA"/>
</dbReference>
<evidence type="ECO:0000256" key="2">
    <source>
        <dbReference type="ARBA" id="ARBA00010961"/>
    </source>
</evidence>
<comment type="similarity">
    <text evidence="2">Belongs to the transposase mutator family.</text>
</comment>
<keyword evidence="7" id="KW-1185">Reference proteome</keyword>
<proteinExistence type="inferred from homology"/>
<dbReference type="HOGENOM" id="CLU_062186_0_0_11"/>
<dbReference type="Proteomes" id="UP000001409">
    <property type="component" value="Chromosome"/>
</dbReference>
<dbReference type="GO" id="GO:0006313">
    <property type="term" value="P:DNA transposition"/>
    <property type="evidence" value="ECO:0007669"/>
    <property type="project" value="InterPro"/>
</dbReference>
<dbReference type="GO" id="GO:0003677">
    <property type="term" value="F:DNA binding"/>
    <property type="evidence" value="ECO:0007669"/>
    <property type="project" value="UniProtKB-KW"/>
</dbReference>
<comment type="function">
    <text evidence="1">Required for the transposition of the insertion element.</text>
</comment>
<dbReference type="GO" id="GO:0004803">
    <property type="term" value="F:transposase activity"/>
    <property type="evidence" value="ECO:0007669"/>
    <property type="project" value="InterPro"/>
</dbReference>
<dbReference type="AlphaFoldDB" id="Q8FTY1"/>
<dbReference type="Pfam" id="PF00872">
    <property type="entry name" value="Transposase_mut"/>
    <property type="match status" value="1"/>
</dbReference>
<evidence type="ECO:0000313" key="6">
    <source>
        <dbReference type="EMBL" id="BAC17052.1"/>
    </source>
</evidence>
<dbReference type="STRING" id="196164.gene:10740638"/>
<evidence type="ECO:0000256" key="5">
    <source>
        <dbReference type="ARBA" id="ARBA00023172"/>
    </source>
</evidence>
<evidence type="ECO:0008006" key="8">
    <source>
        <dbReference type="Google" id="ProtNLM"/>
    </source>
</evidence>
<keyword evidence="5" id="KW-0233">DNA recombination</keyword>
<reference evidence="6 7" key="1">
    <citation type="journal article" date="2003" name="Genome Res.">
        <title>Comparative complete genome sequence analysis of the amino acid replacements responsible for the thermostability of Corynebacterium efficiens.</title>
        <authorList>
            <person name="Nishio Y."/>
            <person name="Nakamura Y."/>
            <person name="Kawarabayasi Y."/>
            <person name="Usuda Y."/>
            <person name="Kimura E."/>
            <person name="Sugimoto S."/>
            <person name="Matsui K."/>
            <person name="Yamagishi A."/>
            <person name="Kikuchi H."/>
            <person name="Ikeo K."/>
            <person name="Gojobori T."/>
        </authorList>
    </citation>
    <scope>NUCLEOTIDE SEQUENCE [LARGE SCALE GENOMIC DNA]</scope>
    <source>
        <strain evidence="7">DSM 44549 / YS-314 / AJ 12310 / JCM 11189 / NBRC 100395</strain>
    </source>
</reference>
<evidence type="ECO:0000256" key="3">
    <source>
        <dbReference type="ARBA" id="ARBA00022578"/>
    </source>
</evidence>
<organism evidence="6 7">
    <name type="scientific">Corynebacterium efficiens (strain DSM 44549 / YS-314 / AJ 12310 / JCM 11189 / NBRC 100395)</name>
    <dbReference type="NCBI Taxonomy" id="196164"/>
    <lineage>
        <taxon>Bacteria</taxon>
        <taxon>Bacillati</taxon>
        <taxon>Actinomycetota</taxon>
        <taxon>Actinomycetes</taxon>
        <taxon>Mycobacteriales</taxon>
        <taxon>Corynebacteriaceae</taxon>
        <taxon>Corynebacterium</taxon>
    </lineage>
</organism>
<keyword evidence="3" id="KW-0815">Transposition</keyword>
<protein>
    <recommendedName>
        <fullName evidence="8">Transposase</fullName>
    </recommendedName>
</protein>
<accession>Q8FTY1</accession>
<keyword evidence="4" id="KW-0238">DNA-binding</keyword>
<dbReference type="eggNOG" id="COG3677">
    <property type="taxonomic scope" value="Bacteria"/>
</dbReference>
<dbReference type="NCBIfam" id="NF033544">
    <property type="entry name" value="transpos_IS1249"/>
    <property type="match status" value="1"/>
</dbReference>
<dbReference type="InterPro" id="IPR001207">
    <property type="entry name" value="Transposase_mutator"/>
</dbReference>
<dbReference type="KEGG" id="cef:CE0242"/>
<evidence type="ECO:0000256" key="1">
    <source>
        <dbReference type="ARBA" id="ARBA00002190"/>
    </source>
</evidence>
<name>Q8FTY1_COREF</name>
<evidence type="ECO:0000256" key="4">
    <source>
        <dbReference type="ARBA" id="ARBA00023125"/>
    </source>
</evidence>
<dbReference type="InterPro" id="IPR048004">
    <property type="entry name" value="IS1249_transpos"/>
</dbReference>
<accession>C8NR61</accession>
<sequence>MFITWITGKKSLTELARDHRCHRNTLARRFTWCWWIQPPTTPDAHRIYDQIFLDGTYLNGGCLLIASTTDHVISWHWCQKENKAAYTALLEPLAPPLIVVIDGGQGAYSAIKALWPTTKIQRCLVHIQRNVRRNTTSRPRTDAGKAIYRIALNLTKVTTPEQAATWVTHLHDFNTVYRSYMDEKTYLPTTQRRGNKDWSFTHARVRKAYSQLEYAYKRGFLFTWLQPPHGSVEPKKLASTTNALEGGFNAPLKHQARLHRGLPIHRQRIALDWWLYLQTQAPDDPVRIAGHQQWGQHARQLAATVLETEIGNIHGHDDGRPATYDTAIDSTYSHSMGIRQGSVGR</sequence>
<evidence type="ECO:0000313" key="7">
    <source>
        <dbReference type="Proteomes" id="UP000001409"/>
    </source>
</evidence>